<dbReference type="EMBL" id="UINC01190560">
    <property type="protein sequence ID" value="SVE04775.1"/>
    <property type="molecule type" value="Genomic_DNA"/>
</dbReference>
<gene>
    <name evidence="1" type="ORF">METZ01_LOCUS457629</name>
</gene>
<protein>
    <submittedName>
        <fullName evidence="1">Uncharacterized protein</fullName>
    </submittedName>
</protein>
<accession>A0A383AC55</accession>
<evidence type="ECO:0000313" key="1">
    <source>
        <dbReference type="EMBL" id="SVE04775.1"/>
    </source>
</evidence>
<dbReference type="AlphaFoldDB" id="A0A383AC55"/>
<organism evidence="1">
    <name type="scientific">marine metagenome</name>
    <dbReference type="NCBI Taxonomy" id="408172"/>
    <lineage>
        <taxon>unclassified sequences</taxon>
        <taxon>metagenomes</taxon>
        <taxon>ecological metagenomes</taxon>
    </lineage>
</organism>
<proteinExistence type="predicted"/>
<sequence length="65" mass="7169">MRKWNPFKRGDLPQHWYTYGIGTRPCVLQICVLFSITLGISLTTCGTSTKAKAPVVKQGLCNGGR</sequence>
<name>A0A383AC55_9ZZZZ</name>
<reference evidence="1" key="1">
    <citation type="submission" date="2018-05" db="EMBL/GenBank/DDBJ databases">
        <authorList>
            <person name="Lanie J.A."/>
            <person name="Ng W.-L."/>
            <person name="Kazmierczak K.M."/>
            <person name="Andrzejewski T.M."/>
            <person name="Davidsen T.M."/>
            <person name="Wayne K.J."/>
            <person name="Tettelin H."/>
            <person name="Glass J.I."/>
            <person name="Rusch D."/>
            <person name="Podicherti R."/>
            <person name="Tsui H.-C.T."/>
            <person name="Winkler M.E."/>
        </authorList>
    </citation>
    <scope>NUCLEOTIDE SEQUENCE</scope>
</reference>